<organism evidence="14 15">
    <name type="scientific">Ezakiella coagulans</name>
    <dbReference type="NCBI Taxonomy" id="46507"/>
    <lineage>
        <taxon>Bacteria</taxon>
        <taxon>Bacillati</taxon>
        <taxon>Bacillota</taxon>
        <taxon>Tissierellia</taxon>
        <taxon>Ezakiella</taxon>
    </lineage>
</organism>
<feature type="transmembrane region" description="Helical" evidence="11">
    <location>
        <begin position="20"/>
        <end position="43"/>
    </location>
</feature>
<evidence type="ECO:0000256" key="9">
    <source>
        <dbReference type="ARBA" id="ARBA00023136"/>
    </source>
</evidence>
<dbReference type="PANTHER" id="PTHR43738">
    <property type="entry name" value="ABC TRANSPORTER, MEMBRANE PROTEIN"/>
    <property type="match status" value="1"/>
</dbReference>
<dbReference type="PANTHER" id="PTHR43738:SF1">
    <property type="entry name" value="HEMIN TRANSPORT SYSTEM PERMEASE PROTEIN HRTB-RELATED"/>
    <property type="match status" value="1"/>
</dbReference>
<evidence type="ECO:0000256" key="7">
    <source>
        <dbReference type="ARBA" id="ARBA00022692"/>
    </source>
</evidence>
<feature type="transmembrane region" description="Helical" evidence="11">
    <location>
        <begin position="266"/>
        <end position="288"/>
    </location>
</feature>
<dbReference type="Pfam" id="PF12704">
    <property type="entry name" value="MacB_PCD"/>
    <property type="match status" value="1"/>
</dbReference>
<evidence type="ECO:0000256" key="4">
    <source>
        <dbReference type="ARBA" id="ARBA00016962"/>
    </source>
</evidence>
<reference evidence="14 15" key="1">
    <citation type="submission" date="2018-04" db="EMBL/GenBank/DDBJ databases">
        <title>Genomic Encyclopedia of Type Strains, Phase IV (KMG-IV): sequencing the most valuable type-strain genomes for metagenomic binning, comparative biology and taxonomic classification.</title>
        <authorList>
            <person name="Goeker M."/>
        </authorList>
    </citation>
    <scope>NUCLEOTIDE SEQUENCE [LARGE SCALE GENOMIC DNA]</scope>
    <source>
        <strain evidence="14 15">DSM 20705</strain>
    </source>
</reference>
<dbReference type="InterPro" id="IPR025857">
    <property type="entry name" value="MacB_PCD"/>
</dbReference>
<evidence type="ECO:0000256" key="5">
    <source>
        <dbReference type="ARBA" id="ARBA00022448"/>
    </source>
</evidence>
<name>A0A2U1E4U6_9FIRM</name>
<evidence type="ECO:0000256" key="11">
    <source>
        <dbReference type="SAM" id="Phobius"/>
    </source>
</evidence>
<evidence type="ECO:0000256" key="1">
    <source>
        <dbReference type="ARBA" id="ARBA00004651"/>
    </source>
</evidence>
<comment type="caution">
    <text evidence="14">The sequence shown here is derived from an EMBL/GenBank/DDBJ whole genome shotgun (WGS) entry which is preliminary data.</text>
</comment>
<feature type="domain" description="ABC3 transporter permease C-terminal" evidence="12">
    <location>
        <begin position="269"/>
        <end position="384"/>
    </location>
</feature>
<evidence type="ECO:0000313" key="15">
    <source>
        <dbReference type="Proteomes" id="UP000245793"/>
    </source>
</evidence>
<feature type="transmembrane region" description="Helical" evidence="11">
    <location>
        <begin position="309"/>
        <end position="340"/>
    </location>
</feature>
<dbReference type="Proteomes" id="UP000245793">
    <property type="component" value="Unassembled WGS sequence"/>
</dbReference>
<proteinExistence type="inferred from homology"/>
<evidence type="ECO:0000256" key="10">
    <source>
        <dbReference type="ARBA" id="ARBA00024973"/>
    </source>
</evidence>
<keyword evidence="6" id="KW-1003">Cell membrane</keyword>
<keyword evidence="15" id="KW-1185">Reference proteome</keyword>
<protein>
    <recommendedName>
        <fullName evidence="4">Putative hemin transport system permease protein HrtB</fullName>
    </recommendedName>
</protein>
<evidence type="ECO:0000313" key="14">
    <source>
        <dbReference type="EMBL" id="PVY94951.1"/>
    </source>
</evidence>
<keyword evidence="9 11" id="KW-0472">Membrane</keyword>
<evidence type="ECO:0000256" key="6">
    <source>
        <dbReference type="ARBA" id="ARBA00022475"/>
    </source>
</evidence>
<accession>A0A2U1E4U6</accession>
<evidence type="ECO:0000256" key="2">
    <source>
        <dbReference type="ARBA" id="ARBA00008697"/>
    </source>
</evidence>
<dbReference type="Pfam" id="PF02687">
    <property type="entry name" value="FtsX"/>
    <property type="match status" value="1"/>
</dbReference>
<dbReference type="InterPro" id="IPR051125">
    <property type="entry name" value="ABC-4/HrtB_transporter"/>
</dbReference>
<keyword evidence="8 11" id="KW-1133">Transmembrane helix</keyword>
<dbReference type="InterPro" id="IPR003838">
    <property type="entry name" value="ABC3_permease_C"/>
</dbReference>
<keyword evidence="7 11" id="KW-0812">Transmembrane</keyword>
<feature type="transmembrane region" description="Helical" evidence="11">
    <location>
        <begin position="352"/>
        <end position="377"/>
    </location>
</feature>
<dbReference type="EMBL" id="QEKV01000003">
    <property type="protein sequence ID" value="PVY94951.1"/>
    <property type="molecule type" value="Genomic_DNA"/>
</dbReference>
<evidence type="ECO:0000256" key="3">
    <source>
        <dbReference type="ARBA" id="ARBA00011131"/>
    </source>
</evidence>
<sequence length="399" mass="44519">MLTTKKIAILNINNKSGRSVSLVILTAVLALVLFLSSFLIYSLKNGMNSLADRMGADIIVVPEGYDTKVEGAILRGEPNTFFMDKSIVKKIEGIDGVQEVIPQLFLATLSAGCCSFPIQIIGFDAETDFVVTPWLQEQMKLPLEKGEVVVGNNVVGDVNSHVKFFDQEFKIKGRLQKTGMGFDNTVFLNFDEARRLAKEYEKILEIEDKYDDNMISSIMIKIKKGVEPTDVQNAIRRECLKDGVFPLLSKSMMNEVSNSALDMINYVYILIALVWILTFIVLSLVYSITIKERKRELATMRILGATKKILSNIILYEVLIINFIGAISGATLGFVISILFGRWFSQSFKMPFLAPNFVVLAVIFLAVLVIATLMGPISTLSSIKKMNKDELGLLLRQND</sequence>
<gene>
    <name evidence="14" type="ORF">C7381_103191</name>
</gene>
<comment type="similarity">
    <text evidence="2">Belongs to the ABC-4 integral membrane protein family. HrtB subfamily.</text>
</comment>
<evidence type="ECO:0000259" key="13">
    <source>
        <dbReference type="Pfam" id="PF12704"/>
    </source>
</evidence>
<comment type="subunit">
    <text evidence="3">The complex is composed of two ATP-binding proteins (HrtA), two transmembrane proteins (HrtB) and a solute-binding protein.</text>
</comment>
<feature type="domain" description="MacB-like periplasmic core" evidence="13">
    <location>
        <begin position="37"/>
        <end position="237"/>
    </location>
</feature>
<evidence type="ECO:0000256" key="8">
    <source>
        <dbReference type="ARBA" id="ARBA00022989"/>
    </source>
</evidence>
<dbReference type="GO" id="GO:0005886">
    <property type="term" value="C:plasma membrane"/>
    <property type="evidence" value="ECO:0007669"/>
    <property type="project" value="UniProtKB-SubCell"/>
</dbReference>
<comment type="subcellular location">
    <subcellularLocation>
        <location evidence="1">Cell membrane</location>
        <topology evidence="1">Multi-pass membrane protein</topology>
    </subcellularLocation>
</comment>
<evidence type="ECO:0000259" key="12">
    <source>
        <dbReference type="Pfam" id="PF02687"/>
    </source>
</evidence>
<comment type="function">
    <text evidence="10">Part of the ABC transporter complex hrt involved in hemin import. Responsible for the translocation of the substrate across the membrane.</text>
</comment>
<dbReference type="RefSeq" id="WP_116479944.1">
    <property type="nucleotide sequence ID" value="NZ_QEKV01000003.1"/>
</dbReference>
<dbReference type="AlphaFoldDB" id="A0A2U1E4U6"/>
<keyword evidence="5" id="KW-0813">Transport</keyword>